<keyword evidence="4" id="KW-1185">Reference proteome</keyword>
<evidence type="ECO:0000256" key="2">
    <source>
        <dbReference type="SAM" id="SignalP"/>
    </source>
</evidence>
<dbReference type="Proteomes" id="UP000828390">
    <property type="component" value="Unassembled WGS sequence"/>
</dbReference>
<feature type="coiled-coil region" evidence="1">
    <location>
        <begin position="113"/>
        <end position="154"/>
    </location>
</feature>
<feature type="signal peptide" evidence="2">
    <location>
        <begin position="1"/>
        <end position="22"/>
    </location>
</feature>
<sequence length="162" mass="19243">MFNTWNLVFIGIVFFLVTDCHAGIRRRLETLEMEVRYINTSSNEIQMVIYNMCDRFDELNETLSRDSHKCESSIQNESFSLQSLAHLVDQISRRLEVMTHKVEDNNRMYHSHDTFERRQLKRLQKELHESKEEIKKLNTENDKMVALLEDLVEANAANFKDT</sequence>
<protein>
    <recommendedName>
        <fullName evidence="5">Secreted protein</fullName>
    </recommendedName>
</protein>
<comment type="caution">
    <text evidence="3">The sequence shown here is derived from an EMBL/GenBank/DDBJ whole genome shotgun (WGS) entry which is preliminary data.</text>
</comment>
<feature type="chain" id="PRO_5038416491" description="Secreted protein" evidence="2">
    <location>
        <begin position="23"/>
        <end position="162"/>
    </location>
</feature>
<reference evidence="3" key="2">
    <citation type="submission" date="2020-11" db="EMBL/GenBank/DDBJ databases">
        <authorList>
            <person name="McCartney M.A."/>
            <person name="Auch B."/>
            <person name="Kono T."/>
            <person name="Mallez S."/>
            <person name="Becker A."/>
            <person name="Gohl D.M."/>
            <person name="Silverstein K.A.T."/>
            <person name="Koren S."/>
            <person name="Bechman K.B."/>
            <person name="Herman A."/>
            <person name="Abrahante J.E."/>
            <person name="Garbe J."/>
        </authorList>
    </citation>
    <scope>NUCLEOTIDE SEQUENCE</scope>
    <source>
        <strain evidence="3">Duluth1</strain>
        <tissue evidence="3">Whole animal</tissue>
    </source>
</reference>
<gene>
    <name evidence="3" type="ORF">DPMN_094572</name>
</gene>
<organism evidence="3 4">
    <name type="scientific">Dreissena polymorpha</name>
    <name type="common">Zebra mussel</name>
    <name type="synonym">Mytilus polymorpha</name>
    <dbReference type="NCBI Taxonomy" id="45954"/>
    <lineage>
        <taxon>Eukaryota</taxon>
        <taxon>Metazoa</taxon>
        <taxon>Spiralia</taxon>
        <taxon>Lophotrochozoa</taxon>
        <taxon>Mollusca</taxon>
        <taxon>Bivalvia</taxon>
        <taxon>Autobranchia</taxon>
        <taxon>Heteroconchia</taxon>
        <taxon>Euheterodonta</taxon>
        <taxon>Imparidentia</taxon>
        <taxon>Neoheterodontei</taxon>
        <taxon>Myida</taxon>
        <taxon>Dreissenoidea</taxon>
        <taxon>Dreissenidae</taxon>
        <taxon>Dreissena</taxon>
    </lineage>
</organism>
<name>A0A9D4R1X9_DREPO</name>
<evidence type="ECO:0000313" key="4">
    <source>
        <dbReference type="Proteomes" id="UP000828390"/>
    </source>
</evidence>
<evidence type="ECO:0000256" key="1">
    <source>
        <dbReference type="SAM" id="Coils"/>
    </source>
</evidence>
<proteinExistence type="predicted"/>
<dbReference type="EMBL" id="JAIWYP010000003">
    <property type="protein sequence ID" value="KAH3852076.1"/>
    <property type="molecule type" value="Genomic_DNA"/>
</dbReference>
<keyword evidence="1" id="KW-0175">Coiled coil</keyword>
<dbReference type="AlphaFoldDB" id="A0A9D4R1X9"/>
<accession>A0A9D4R1X9</accession>
<evidence type="ECO:0008006" key="5">
    <source>
        <dbReference type="Google" id="ProtNLM"/>
    </source>
</evidence>
<evidence type="ECO:0000313" key="3">
    <source>
        <dbReference type="EMBL" id="KAH3852076.1"/>
    </source>
</evidence>
<keyword evidence="2" id="KW-0732">Signal</keyword>
<reference evidence="3" key="1">
    <citation type="journal article" date="2019" name="bioRxiv">
        <title>The Genome of the Zebra Mussel, Dreissena polymorpha: A Resource for Invasive Species Research.</title>
        <authorList>
            <person name="McCartney M.A."/>
            <person name="Auch B."/>
            <person name="Kono T."/>
            <person name="Mallez S."/>
            <person name="Zhang Y."/>
            <person name="Obille A."/>
            <person name="Becker A."/>
            <person name="Abrahante J.E."/>
            <person name="Garbe J."/>
            <person name="Badalamenti J.P."/>
            <person name="Herman A."/>
            <person name="Mangelson H."/>
            <person name="Liachko I."/>
            <person name="Sullivan S."/>
            <person name="Sone E.D."/>
            <person name="Koren S."/>
            <person name="Silverstein K.A.T."/>
            <person name="Beckman K.B."/>
            <person name="Gohl D.M."/>
        </authorList>
    </citation>
    <scope>NUCLEOTIDE SEQUENCE</scope>
    <source>
        <strain evidence="3">Duluth1</strain>
        <tissue evidence="3">Whole animal</tissue>
    </source>
</reference>